<evidence type="ECO:0000313" key="1">
    <source>
        <dbReference type="EMBL" id="KCV68131.1"/>
    </source>
</evidence>
<dbReference type="EMBL" id="KB932210">
    <property type="protein sequence ID" value="KCV68131.1"/>
    <property type="molecule type" value="Genomic_DNA"/>
</dbReference>
<dbReference type="InterPro" id="IPR052798">
    <property type="entry name" value="Giardia_VSA"/>
</dbReference>
<dbReference type="AlphaFoldDB" id="A0A058Z1X1"/>
<dbReference type="InterPro" id="IPR006212">
    <property type="entry name" value="Furin_repeat"/>
</dbReference>
<dbReference type="GeneID" id="20530115"/>
<dbReference type="OrthoDB" id="300641at2759"/>
<dbReference type="SUPFAM" id="SSF57184">
    <property type="entry name" value="Growth factor receptor domain"/>
    <property type="match status" value="2"/>
</dbReference>
<dbReference type="PANTHER" id="PTHR23275:SF100">
    <property type="entry name" value="EGF-LIKE DOMAIN-CONTAINING PROTEIN"/>
    <property type="match status" value="1"/>
</dbReference>
<gene>
    <name evidence="1" type="ORF">H696_05390</name>
</gene>
<keyword evidence="2" id="KW-1185">Reference proteome</keyword>
<dbReference type="eggNOG" id="KOG3525">
    <property type="taxonomic scope" value="Eukaryota"/>
</dbReference>
<dbReference type="InterPro" id="IPR009030">
    <property type="entry name" value="Growth_fac_rcpt_cys_sf"/>
</dbReference>
<proteinExistence type="predicted"/>
<evidence type="ECO:0008006" key="3">
    <source>
        <dbReference type="Google" id="ProtNLM"/>
    </source>
</evidence>
<organism evidence="1">
    <name type="scientific">Fonticula alba</name>
    <name type="common">Slime mold</name>
    <dbReference type="NCBI Taxonomy" id="691883"/>
    <lineage>
        <taxon>Eukaryota</taxon>
        <taxon>Rotosphaerida</taxon>
        <taxon>Fonticulaceae</taxon>
        <taxon>Fonticula</taxon>
    </lineage>
</organism>
<reference evidence="1" key="1">
    <citation type="submission" date="2013-04" db="EMBL/GenBank/DDBJ databases">
        <title>The Genome Sequence of Fonticula alba ATCC 38817.</title>
        <authorList>
            <consortium name="The Broad Institute Genomics Platform"/>
            <person name="Russ C."/>
            <person name="Cuomo C."/>
            <person name="Burger G."/>
            <person name="Gray M.W."/>
            <person name="Holland P.W.H."/>
            <person name="King N."/>
            <person name="Lang F.B.F."/>
            <person name="Roger A.J."/>
            <person name="Ruiz-Trillo I."/>
            <person name="Brown M."/>
            <person name="Walker B."/>
            <person name="Young S."/>
            <person name="Zeng Q."/>
            <person name="Gargeya S."/>
            <person name="Fitzgerald M."/>
            <person name="Haas B."/>
            <person name="Abouelleil A."/>
            <person name="Allen A.W."/>
            <person name="Alvarado L."/>
            <person name="Arachchi H.M."/>
            <person name="Berlin A.M."/>
            <person name="Chapman S.B."/>
            <person name="Gainer-Dewar J."/>
            <person name="Goldberg J."/>
            <person name="Griggs A."/>
            <person name="Gujja S."/>
            <person name="Hansen M."/>
            <person name="Howarth C."/>
            <person name="Imamovic A."/>
            <person name="Ireland A."/>
            <person name="Larimer J."/>
            <person name="McCowan C."/>
            <person name="Murphy C."/>
            <person name="Pearson M."/>
            <person name="Poon T.W."/>
            <person name="Priest M."/>
            <person name="Roberts A."/>
            <person name="Saif S."/>
            <person name="Shea T."/>
            <person name="Sisk P."/>
            <person name="Sykes S."/>
            <person name="Wortman J."/>
            <person name="Nusbaum C."/>
            <person name="Birren B."/>
        </authorList>
    </citation>
    <scope>NUCLEOTIDE SEQUENCE [LARGE SCALE GENOMIC DNA]</scope>
    <source>
        <strain evidence="1">ATCC 38817</strain>
    </source>
</reference>
<accession>A0A058Z1X1</accession>
<dbReference type="SMART" id="SM00261">
    <property type="entry name" value="FU"/>
    <property type="match status" value="6"/>
</dbReference>
<sequence>MHTRQAPSAWHTRHPGSAQAAHGGDCVQACAARHVAVADRCLPCHVSCAECAGVRSTECTACPGGLLPLPAGQPPMCCVPACPVGYHTSAAGCAPCGAHCAGCPEQAGTCALCERGWLLDAPSCVTGCPPSSVAQGGLPASPLLVGGTCARRVGPDLNQCTACPDGRVLSGGVCLGGCPAGLFAQEGICQACHGSCQTCDRADACTGCPAETLAQPGGLRPGTCPAGWAGCAAAGRCVACPEHCAACAAGGDCAPVCTVCAYGHLLWEGACHLSCPAGRLADPASGACMPCEADCRTCSGRGDTCTSCHSGVLPIEESTCAASGPSMEDLLRAVEAGRRPSLAAPPPGPGPQLLAGLSCR</sequence>
<protein>
    <recommendedName>
        <fullName evidence="3">R-spondin Fu-CRD domain-containing protein</fullName>
    </recommendedName>
</protein>
<dbReference type="RefSeq" id="XP_009497505.1">
    <property type="nucleotide sequence ID" value="XM_009499230.1"/>
</dbReference>
<evidence type="ECO:0000313" key="2">
    <source>
        <dbReference type="Proteomes" id="UP000030693"/>
    </source>
</evidence>
<dbReference type="Gene3D" id="2.10.220.10">
    <property type="entry name" value="Hormone Receptor, Insulin-like Growth Factor Receptor 1, Chain A, domain 2"/>
    <property type="match status" value="5"/>
</dbReference>
<dbReference type="Proteomes" id="UP000030693">
    <property type="component" value="Unassembled WGS sequence"/>
</dbReference>
<dbReference type="OMA" id="CCECESG"/>
<dbReference type="PANTHER" id="PTHR23275">
    <property type="entry name" value="CABRIOLET.-RELATED"/>
    <property type="match status" value="1"/>
</dbReference>
<name>A0A058Z1X1_FONAL</name>